<protein>
    <submittedName>
        <fullName evidence="2">Hypothetical_protein</fullName>
    </submittedName>
</protein>
<evidence type="ECO:0000313" key="1">
    <source>
        <dbReference type="EMBL" id="CAI9934859.1"/>
    </source>
</evidence>
<name>A0AA86P9S8_9EUKA</name>
<organism evidence="1">
    <name type="scientific">Hexamita inflata</name>
    <dbReference type="NCBI Taxonomy" id="28002"/>
    <lineage>
        <taxon>Eukaryota</taxon>
        <taxon>Metamonada</taxon>
        <taxon>Diplomonadida</taxon>
        <taxon>Hexamitidae</taxon>
        <taxon>Hexamitinae</taxon>
        <taxon>Hexamita</taxon>
    </lineage>
</organism>
<dbReference type="EMBL" id="CAXDID020000084">
    <property type="protein sequence ID" value="CAL6019797.1"/>
    <property type="molecule type" value="Genomic_DNA"/>
</dbReference>
<reference evidence="2 3" key="2">
    <citation type="submission" date="2024-07" db="EMBL/GenBank/DDBJ databases">
        <authorList>
            <person name="Akdeniz Z."/>
        </authorList>
    </citation>
    <scope>NUCLEOTIDE SEQUENCE [LARGE SCALE GENOMIC DNA]</scope>
</reference>
<evidence type="ECO:0000313" key="3">
    <source>
        <dbReference type="Proteomes" id="UP001642409"/>
    </source>
</evidence>
<proteinExistence type="predicted"/>
<reference evidence="1" key="1">
    <citation type="submission" date="2023-06" db="EMBL/GenBank/DDBJ databases">
        <authorList>
            <person name="Kurt Z."/>
        </authorList>
    </citation>
    <scope>NUCLEOTIDE SEQUENCE</scope>
</reference>
<sequence length="187" mass="21760">MLIFLCNHINNANRPFTNKIWAIKRQMCLLARYQGILWEISRLHATKQPIQIHSSQAISPILTVKLICPNGKNTRKTNYPASDEHRTRRSLKFGQRVTKRESQSRSFTCLKAEPELLAANKAKNARILKEIEAKDQGSHSQNRTSIKNGITELRKRSITQRKLGRNYQEKHRVRATKTHNLITRNRK</sequence>
<dbReference type="AlphaFoldDB" id="A0AA86P9S8"/>
<evidence type="ECO:0000313" key="2">
    <source>
        <dbReference type="EMBL" id="CAL6019797.1"/>
    </source>
</evidence>
<dbReference type="Proteomes" id="UP001642409">
    <property type="component" value="Unassembled WGS sequence"/>
</dbReference>
<keyword evidence="3" id="KW-1185">Reference proteome</keyword>
<accession>A0AA86P9S8</accession>
<dbReference type="EMBL" id="CATOUU010000590">
    <property type="protein sequence ID" value="CAI9934859.1"/>
    <property type="molecule type" value="Genomic_DNA"/>
</dbReference>
<gene>
    <name evidence="1" type="ORF">HINF_LOCUS22504</name>
    <name evidence="2" type="ORF">HINF_LOCUS27118</name>
</gene>
<comment type="caution">
    <text evidence="1">The sequence shown here is derived from an EMBL/GenBank/DDBJ whole genome shotgun (WGS) entry which is preliminary data.</text>
</comment>